<dbReference type="GO" id="GO:0000160">
    <property type="term" value="P:phosphorelay signal transduction system"/>
    <property type="evidence" value="ECO:0007669"/>
    <property type="project" value="UniProtKB-KW"/>
</dbReference>
<evidence type="ECO:0000313" key="11">
    <source>
        <dbReference type="EMBL" id="SDE28156.1"/>
    </source>
</evidence>
<dbReference type="InterPro" id="IPR003594">
    <property type="entry name" value="HATPase_dom"/>
</dbReference>
<name>A0A1G7BNW8_9RHOB</name>
<feature type="modified residue" description="4-aspartylphosphate" evidence="8">
    <location>
        <position position="196"/>
    </location>
</feature>
<dbReference type="PANTHER" id="PTHR43065">
    <property type="entry name" value="SENSOR HISTIDINE KINASE"/>
    <property type="match status" value="1"/>
</dbReference>
<dbReference type="PRINTS" id="PR00344">
    <property type="entry name" value="BCTRLSENSOR"/>
</dbReference>
<feature type="domain" description="Histidine kinase" evidence="9">
    <location>
        <begin position="1"/>
        <end position="125"/>
    </location>
</feature>
<organism evidence="11 12">
    <name type="scientific">Salipiger thiooxidans</name>
    <dbReference type="NCBI Taxonomy" id="282683"/>
    <lineage>
        <taxon>Bacteria</taxon>
        <taxon>Pseudomonadati</taxon>
        <taxon>Pseudomonadota</taxon>
        <taxon>Alphaproteobacteria</taxon>
        <taxon>Rhodobacterales</taxon>
        <taxon>Roseobacteraceae</taxon>
        <taxon>Salipiger</taxon>
    </lineage>
</organism>
<evidence type="ECO:0000256" key="2">
    <source>
        <dbReference type="ARBA" id="ARBA00012438"/>
    </source>
</evidence>
<dbReference type="InterPro" id="IPR004358">
    <property type="entry name" value="Sig_transdc_His_kin-like_C"/>
</dbReference>
<protein>
    <recommendedName>
        <fullName evidence="2">histidine kinase</fullName>
        <ecNumber evidence="2">2.7.13.3</ecNumber>
    </recommendedName>
</protein>
<evidence type="ECO:0000256" key="7">
    <source>
        <dbReference type="ARBA" id="ARBA00023012"/>
    </source>
</evidence>
<dbReference type="EMBL" id="FNAV01000002">
    <property type="protein sequence ID" value="SDE28156.1"/>
    <property type="molecule type" value="Genomic_DNA"/>
</dbReference>
<evidence type="ECO:0000256" key="4">
    <source>
        <dbReference type="ARBA" id="ARBA00022741"/>
    </source>
</evidence>
<dbReference type="GO" id="GO:0004673">
    <property type="term" value="F:protein histidine kinase activity"/>
    <property type="evidence" value="ECO:0007669"/>
    <property type="project" value="UniProtKB-EC"/>
</dbReference>
<dbReference type="OrthoDB" id="9784719at2"/>
<dbReference type="PROSITE" id="PS50110">
    <property type="entry name" value="RESPONSE_REGULATORY"/>
    <property type="match status" value="1"/>
</dbReference>
<dbReference type="RefSeq" id="WP_089955490.1">
    <property type="nucleotide sequence ID" value="NZ_FNAV01000002.1"/>
</dbReference>
<gene>
    <name evidence="11" type="ORF">SAMN04488105_102265</name>
</gene>
<dbReference type="Pfam" id="PF02518">
    <property type="entry name" value="HATPase_c"/>
    <property type="match status" value="1"/>
</dbReference>
<dbReference type="STRING" id="282683.SAMN04488105_102265"/>
<dbReference type="SMART" id="SM00448">
    <property type="entry name" value="REC"/>
    <property type="match status" value="1"/>
</dbReference>
<comment type="catalytic activity">
    <reaction evidence="1">
        <text>ATP + protein L-histidine = ADP + protein N-phospho-L-histidine.</text>
        <dbReference type="EC" id="2.7.13.3"/>
    </reaction>
</comment>
<evidence type="ECO:0000259" key="10">
    <source>
        <dbReference type="PROSITE" id="PS50110"/>
    </source>
</evidence>
<keyword evidence="12" id="KW-1185">Reference proteome</keyword>
<feature type="domain" description="Response regulatory" evidence="10">
    <location>
        <begin position="145"/>
        <end position="260"/>
    </location>
</feature>
<dbReference type="Proteomes" id="UP000198994">
    <property type="component" value="Unassembled WGS sequence"/>
</dbReference>
<evidence type="ECO:0000313" key="12">
    <source>
        <dbReference type="Proteomes" id="UP000198994"/>
    </source>
</evidence>
<reference evidence="12" key="1">
    <citation type="submission" date="2016-10" db="EMBL/GenBank/DDBJ databases">
        <authorList>
            <person name="Varghese N."/>
            <person name="Submissions S."/>
        </authorList>
    </citation>
    <scope>NUCLEOTIDE SEQUENCE [LARGE SCALE GENOMIC DNA]</scope>
    <source>
        <strain evidence="12">DSM 10146</strain>
    </source>
</reference>
<dbReference type="GO" id="GO:0005524">
    <property type="term" value="F:ATP binding"/>
    <property type="evidence" value="ECO:0007669"/>
    <property type="project" value="UniProtKB-KW"/>
</dbReference>
<proteinExistence type="predicted"/>
<dbReference type="InterPro" id="IPR036890">
    <property type="entry name" value="HATPase_C_sf"/>
</dbReference>
<dbReference type="SMART" id="SM00387">
    <property type="entry name" value="HATPase_c"/>
    <property type="match status" value="1"/>
</dbReference>
<dbReference type="EC" id="2.7.13.3" evidence="2"/>
<keyword evidence="6" id="KW-0067">ATP-binding</keyword>
<dbReference type="AlphaFoldDB" id="A0A1G7BNW8"/>
<dbReference type="InterPro" id="IPR001789">
    <property type="entry name" value="Sig_transdc_resp-reg_receiver"/>
</dbReference>
<keyword evidence="8" id="KW-0597">Phosphoprotein</keyword>
<keyword evidence="7" id="KW-0902">Two-component regulatory system</keyword>
<dbReference type="Gene3D" id="3.40.50.2300">
    <property type="match status" value="1"/>
</dbReference>
<dbReference type="SUPFAM" id="SSF55874">
    <property type="entry name" value="ATPase domain of HSP90 chaperone/DNA topoisomerase II/histidine kinase"/>
    <property type="match status" value="1"/>
</dbReference>
<keyword evidence="4" id="KW-0547">Nucleotide-binding</keyword>
<dbReference type="InterPro" id="IPR011006">
    <property type="entry name" value="CheY-like_superfamily"/>
</dbReference>
<evidence type="ECO:0000256" key="3">
    <source>
        <dbReference type="ARBA" id="ARBA00022679"/>
    </source>
</evidence>
<sequence length="263" mass="27738">MLCDPSQLENALLNLVLNSRDALLGQRGTGNIMVQAGRAAESDPEGHPPGHPRVEISVTDDGPGMTPDVRQRATDPFFTTRGESGGTGLGLSMVYGFAEQSDGELIIDTASGAGTSVRILLPEGELPDEEEVAAEPGLSPGSGETILVVEDETDLLAMTSEIIRTPGYEVITAPSGRAGLERVERGAESFDLLLTDIVMPGGVGGFELARRLNDLRPGIPVIYMSGYASITRESLGGVPAPTLRKPCSPADLSRALCRQLEER</sequence>
<dbReference type="Pfam" id="PF00072">
    <property type="entry name" value="Response_reg"/>
    <property type="match status" value="1"/>
</dbReference>
<evidence type="ECO:0000256" key="8">
    <source>
        <dbReference type="PROSITE-ProRule" id="PRU00169"/>
    </source>
</evidence>
<dbReference type="Gene3D" id="3.30.565.10">
    <property type="entry name" value="Histidine kinase-like ATPase, C-terminal domain"/>
    <property type="match status" value="1"/>
</dbReference>
<dbReference type="SUPFAM" id="SSF52172">
    <property type="entry name" value="CheY-like"/>
    <property type="match status" value="1"/>
</dbReference>
<keyword evidence="5" id="KW-0418">Kinase</keyword>
<dbReference type="PROSITE" id="PS50109">
    <property type="entry name" value="HIS_KIN"/>
    <property type="match status" value="1"/>
</dbReference>
<evidence type="ECO:0000259" key="9">
    <source>
        <dbReference type="PROSITE" id="PS50109"/>
    </source>
</evidence>
<dbReference type="PANTHER" id="PTHR43065:SF46">
    <property type="entry name" value="C4-DICARBOXYLATE TRANSPORT SENSOR PROTEIN DCTB"/>
    <property type="match status" value="1"/>
</dbReference>
<accession>A0A1G7BNW8</accession>
<evidence type="ECO:0000256" key="1">
    <source>
        <dbReference type="ARBA" id="ARBA00000085"/>
    </source>
</evidence>
<keyword evidence="3" id="KW-0808">Transferase</keyword>
<dbReference type="InterPro" id="IPR005467">
    <property type="entry name" value="His_kinase_dom"/>
</dbReference>
<evidence type="ECO:0000256" key="6">
    <source>
        <dbReference type="ARBA" id="ARBA00022840"/>
    </source>
</evidence>
<evidence type="ECO:0000256" key="5">
    <source>
        <dbReference type="ARBA" id="ARBA00022777"/>
    </source>
</evidence>